<dbReference type="AlphaFoldDB" id="A0A9N9DMD8"/>
<accession>A0A9N9DMD8</accession>
<dbReference type="GO" id="GO:0006696">
    <property type="term" value="P:ergosterol biosynthetic process"/>
    <property type="evidence" value="ECO:0007669"/>
    <property type="project" value="TreeGrafter"/>
</dbReference>
<dbReference type="OrthoDB" id="431150at2759"/>
<dbReference type="InterPro" id="IPR033904">
    <property type="entry name" value="Trans_IPPS_HH"/>
</dbReference>
<dbReference type="CDD" id="cd00683">
    <property type="entry name" value="Trans_IPPS_HH"/>
    <property type="match status" value="1"/>
</dbReference>
<dbReference type="InterPro" id="IPR019845">
    <property type="entry name" value="Squalene/phytoene_synthase_CS"/>
</dbReference>
<comment type="caution">
    <text evidence="5">The sequence shown here is derived from an EMBL/GenBank/DDBJ whole genome shotgun (WGS) entry which is preliminary data.</text>
</comment>
<evidence type="ECO:0000256" key="3">
    <source>
        <dbReference type="ARBA" id="ARBA00012373"/>
    </source>
</evidence>
<dbReference type="PROSITE" id="PS01044">
    <property type="entry name" value="SQUALEN_PHYTOEN_SYN_1"/>
    <property type="match status" value="1"/>
</dbReference>
<dbReference type="SUPFAM" id="SSF48576">
    <property type="entry name" value="Terpenoid synthases"/>
    <property type="match status" value="1"/>
</dbReference>
<dbReference type="InterPro" id="IPR002060">
    <property type="entry name" value="Squ/phyt_synthse"/>
</dbReference>
<dbReference type="EMBL" id="CAJVPV010009801">
    <property type="protein sequence ID" value="CAG8645417.1"/>
    <property type="molecule type" value="Genomic_DNA"/>
</dbReference>
<comment type="cofactor">
    <cofactor evidence="1">
        <name>Mg(2+)</name>
        <dbReference type="ChEBI" id="CHEBI:18420"/>
    </cofactor>
</comment>
<dbReference type="PANTHER" id="PTHR11626:SF2">
    <property type="entry name" value="SQUALENE SYNTHASE"/>
    <property type="match status" value="1"/>
</dbReference>
<proteinExistence type="inferred from homology"/>
<dbReference type="PROSITE" id="PS01045">
    <property type="entry name" value="SQUALEN_PHYTOEN_SYN_2"/>
    <property type="match status" value="1"/>
</dbReference>
<dbReference type="Proteomes" id="UP000789342">
    <property type="component" value="Unassembled WGS sequence"/>
</dbReference>
<dbReference type="GO" id="GO:0051996">
    <property type="term" value="F:squalene synthase [NAD(P)H] activity"/>
    <property type="evidence" value="ECO:0007669"/>
    <property type="project" value="UniProtKB-EC"/>
</dbReference>
<dbReference type="GO" id="GO:0005789">
    <property type="term" value="C:endoplasmic reticulum membrane"/>
    <property type="evidence" value="ECO:0007669"/>
    <property type="project" value="TreeGrafter"/>
</dbReference>
<reference evidence="5" key="1">
    <citation type="submission" date="2021-06" db="EMBL/GenBank/DDBJ databases">
        <authorList>
            <person name="Kallberg Y."/>
            <person name="Tangrot J."/>
            <person name="Rosling A."/>
        </authorList>
    </citation>
    <scope>NUCLEOTIDE SEQUENCE</scope>
    <source>
        <strain evidence="5">CL551</strain>
    </source>
</reference>
<dbReference type="PANTHER" id="PTHR11626">
    <property type="entry name" value="FARNESYL-DIPHOSPHATE FARNESYLTRANSFERASE"/>
    <property type="match status" value="1"/>
</dbReference>
<dbReference type="GO" id="GO:0045338">
    <property type="term" value="P:farnesyl diphosphate metabolic process"/>
    <property type="evidence" value="ECO:0007669"/>
    <property type="project" value="InterPro"/>
</dbReference>
<evidence type="ECO:0000256" key="4">
    <source>
        <dbReference type="ARBA" id="ARBA00022679"/>
    </source>
</evidence>
<keyword evidence="6" id="KW-1185">Reference proteome</keyword>
<keyword evidence="4" id="KW-0808">Transferase</keyword>
<dbReference type="SFLD" id="SFLDG01018">
    <property type="entry name" value="Squalene/Phytoene_Synthase_Lik"/>
    <property type="match status" value="1"/>
</dbReference>
<sequence length="652" mass="75534">MASSYFESLFYPSELLALIRYRFFRPIIATDKPTWSKTKQRCYYFLEMTSGSFASIIMDLQPELRDLDVGSLFRGFQREENSPFNIIPLRFLEVCVFYLCLRGMDTIEDDMTLPIEKKEPLLRSFHEKIIQQGWTFKENGLNEKDRQLLEEFNVVIEEFFLLPKKCQEIILDITKKMGNGMADFTTLAARNKYSIVSIKDLDLYCYYVAGLVGIGLSDLFNAVGSNIPDSIENSEIIISMGVFLQKLNILRDFIEDLGENRKFWPKEIWSRYVDEIEDLILPENSVVALYCLNAMVLNTLTHVPDAINYLTKLENINIFGFSATPLVMGYATLALVFKNYDAYSRVVKIRKGEAAKLVFRCTDISEVSMVFLEYTQVIRSKNIDSQDPSFEGINKICDQSQLESTRIRVHSGMSVRRKLWLPARTDRADLHTSSSGGFFRNTMSNSWFSVQMLNGKLSEDLLSIITIEDAARSALIPRSRKRSIDGHIYNPRLDMIREGRRTKKYLRKRVINNDNYQLENAWVKETPSGVRDCALSKLSKAYDTNLKSNKKFTIKKKSNKYKPQSIAIEKKMDFIRKNMNVRSLSISKTSEIKNIVDITRGRLGRFYICVCILLDENYISSTQDRKRQYWWCKSLQGSQRNPQHPSETSKPR</sequence>
<evidence type="ECO:0000313" key="6">
    <source>
        <dbReference type="Proteomes" id="UP000789342"/>
    </source>
</evidence>
<dbReference type="EC" id="2.5.1.21" evidence="3"/>
<comment type="similarity">
    <text evidence="2">Belongs to the phytoene/squalene synthase family.</text>
</comment>
<gene>
    <name evidence="5" type="ORF">AMORRO_LOCUS9712</name>
</gene>
<dbReference type="SFLD" id="SFLDS00005">
    <property type="entry name" value="Isoprenoid_Synthase_Type_I"/>
    <property type="match status" value="1"/>
</dbReference>
<protein>
    <recommendedName>
        <fullName evidence="3">squalene synthase</fullName>
        <ecNumber evidence="3">2.5.1.21</ecNumber>
    </recommendedName>
</protein>
<dbReference type="InterPro" id="IPR008949">
    <property type="entry name" value="Isoprenoid_synthase_dom_sf"/>
</dbReference>
<evidence type="ECO:0000313" key="5">
    <source>
        <dbReference type="EMBL" id="CAG8645417.1"/>
    </source>
</evidence>
<name>A0A9N9DMD8_9GLOM</name>
<dbReference type="Gene3D" id="1.10.600.10">
    <property type="entry name" value="Farnesyl Diphosphate Synthase"/>
    <property type="match status" value="1"/>
</dbReference>
<dbReference type="InterPro" id="IPR044844">
    <property type="entry name" value="Trans_IPPS_euk-type"/>
</dbReference>
<dbReference type="NCBIfam" id="TIGR01559">
    <property type="entry name" value="squal_synth"/>
    <property type="match status" value="1"/>
</dbReference>
<organism evidence="5 6">
    <name type="scientific">Acaulospora morrowiae</name>
    <dbReference type="NCBI Taxonomy" id="94023"/>
    <lineage>
        <taxon>Eukaryota</taxon>
        <taxon>Fungi</taxon>
        <taxon>Fungi incertae sedis</taxon>
        <taxon>Mucoromycota</taxon>
        <taxon>Glomeromycotina</taxon>
        <taxon>Glomeromycetes</taxon>
        <taxon>Diversisporales</taxon>
        <taxon>Acaulosporaceae</taxon>
        <taxon>Acaulospora</taxon>
    </lineage>
</organism>
<dbReference type="FunFam" id="1.10.600.10:FF:000023">
    <property type="entry name" value="Squalene synthase"/>
    <property type="match status" value="1"/>
</dbReference>
<evidence type="ECO:0000256" key="1">
    <source>
        <dbReference type="ARBA" id="ARBA00001946"/>
    </source>
</evidence>
<dbReference type="Pfam" id="PF00494">
    <property type="entry name" value="SQS_PSY"/>
    <property type="match status" value="1"/>
</dbReference>
<evidence type="ECO:0000256" key="2">
    <source>
        <dbReference type="ARBA" id="ARBA00006251"/>
    </source>
</evidence>
<dbReference type="InterPro" id="IPR006449">
    <property type="entry name" value="Squal_synth-like"/>
</dbReference>